<keyword evidence="1" id="KW-0547">Nucleotide-binding</keyword>
<dbReference type="EMBL" id="BAABFU010000002">
    <property type="protein sequence ID" value="GAA4350815.1"/>
    <property type="molecule type" value="Genomic_DNA"/>
</dbReference>
<dbReference type="InterPro" id="IPR003833">
    <property type="entry name" value="CT_C_D"/>
</dbReference>
<dbReference type="NCBIfam" id="TIGR00370">
    <property type="entry name" value="5-oxoprolinase subunit PxpB"/>
    <property type="match status" value="1"/>
</dbReference>
<dbReference type="RefSeq" id="WP_223578601.1">
    <property type="nucleotide sequence ID" value="NZ_BAABFU010000002.1"/>
</dbReference>
<feature type="domain" description="Carboxyltransferase" evidence="4">
    <location>
        <begin position="4"/>
        <end position="205"/>
    </location>
</feature>
<evidence type="ECO:0000256" key="3">
    <source>
        <dbReference type="ARBA" id="ARBA00022840"/>
    </source>
</evidence>
<dbReference type="InterPro" id="IPR010016">
    <property type="entry name" value="PxpB"/>
</dbReference>
<reference evidence="6" key="1">
    <citation type="journal article" date="2019" name="Int. J. Syst. Evol. Microbiol.">
        <title>The Global Catalogue of Microorganisms (GCM) 10K type strain sequencing project: providing services to taxonomists for standard genome sequencing and annotation.</title>
        <authorList>
            <consortium name="The Broad Institute Genomics Platform"/>
            <consortium name="The Broad Institute Genome Sequencing Center for Infectious Disease"/>
            <person name="Wu L."/>
            <person name="Ma J."/>
        </authorList>
    </citation>
    <scope>NUCLEOTIDE SEQUENCE [LARGE SCALE GENOMIC DNA]</scope>
    <source>
        <strain evidence="6">JCM 17727</strain>
    </source>
</reference>
<sequence length="226" mass="25139">MAKYSLYINSDCSLIIEFEEEISLELSRFILGAKLAIEKASLEGFVEAVPAYNSLLLIFEPKAFQVERLLQETKELLDKTKSLAPSQSTRHDIPVCYHESLAPDLAYVANHAGIPTEELIKLHSQAEYPVYMLGFLPGFLYLGNLNKALHCPRRENPRPRVDAGSVAIGGDQTGVYPIASPGGWHIIGKTPISMLDSSRQNPAIAKPLDTIIFKPISLEEFNQYDH</sequence>
<keyword evidence="6" id="KW-1185">Reference proteome</keyword>
<evidence type="ECO:0000256" key="1">
    <source>
        <dbReference type="ARBA" id="ARBA00022741"/>
    </source>
</evidence>
<dbReference type="PANTHER" id="PTHR34698">
    <property type="entry name" value="5-OXOPROLINASE SUBUNIT B"/>
    <property type="match status" value="1"/>
</dbReference>
<comment type="caution">
    <text evidence="5">The sequence shown here is derived from an EMBL/GenBank/DDBJ whole genome shotgun (WGS) entry which is preliminary data.</text>
</comment>
<gene>
    <name evidence="5" type="primary">pxpB</name>
    <name evidence="5" type="ORF">GCM10023150_16970</name>
</gene>
<organism evidence="5 6">
    <name type="scientific">Kangiella taiwanensis</name>
    <dbReference type="NCBI Taxonomy" id="1079179"/>
    <lineage>
        <taxon>Bacteria</taxon>
        <taxon>Pseudomonadati</taxon>
        <taxon>Pseudomonadota</taxon>
        <taxon>Gammaproteobacteria</taxon>
        <taxon>Kangiellales</taxon>
        <taxon>Kangiellaceae</taxon>
        <taxon>Kangiella</taxon>
    </lineage>
</organism>
<dbReference type="SUPFAM" id="SSF160467">
    <property type="entry name" value="PH0987 N-terminal domain-like"/>
    <property type="match status" value="1"/>
</dbReference>
<dbReference type="Pfam" id="PF02682">
    <property type="entry name" value="CT_C_D"/>
    <property type="match status" value="1"/>
</dbReference>
<evidence type="ECO:0000313" key="5">
    <source>
        <dbReference type="EMBL" id="GAA4350815.1"/>
    </source>
</evidence>
<dbReference type="PANTHER" id="PTHR34698:SF2">
    <property type="entry name" value="5-OXOPROLINASE SUBUNIT B"/>
    <property type="match status" value="1"/>
</dbReference>
<dbReference type="InterPro" id="IPR029000">
    <property type="entry name" value="Cyclophilin-like_dom_sf"/>
</dbReference>
<protein>
    <submittedName>
        <fullName evidence="5">5-oxoprolinase subunit PxpB</fullName>
    </submittedName>
</protein>
<name>A0ABP8I3Y6_9GAMM</name>
<evidence type="ECO:0000313" key="6">
    <source>
        <dbReference type="Proteomes" id="UP001501294"/>
    </source>
</evidence>
<dbReference type="SUPFAM" id="SSF50891">
    <property type="entry name" value="Cyclophilin-like"/>
    <property type="match status" value="1"/>
</dbReference>
<evidence type="ECO:0000256" key="2">
    <source>
        <dbReference type="ARBA" id="ARBA00022801"/>
    </source>
</evidence>
<accession>A0ABP8I3Y6</accession>
<evidence type="ECO:0000259" key="4">
    <source>
        <dbReference type="SMART" id="SM00796"/>
    </source>
</evidence>
<dbReference type="Proteomes" id="UP001501294">
    <property type="component" value="Unassembled WGS sequence"/>
</dbReference>
<proteinExistence type="predicted"/>
<keyword evidence="3" id="KW-0067">ATP-binding</keyword>
<keyword evidence="2" id="KW-0378">Hydrolase</keyword>
<dbReference type="SMART" id="SM00796">
    <property type="entry name" value="AHS1"/>
    <property type="match status" value="1"/>
</dbReference>
<dbReference type="Gene3D" id="2.40.100.10">
    <property type="entry name" value="Cyclophilin-like"/>
    <property type="match status" value="1"/>
</dbReference>
<dbReference type="Gene3D" id="3.30.1360.40">
    <property type="match status" value="1"/>
</dbReference>